<dbReference type="SUPFAM" id="SSF89447">
    <property type="entry name" value="AbrB/MazE/MraZ-like"/>
    <property type="match status" value="1"/>
</dbReference>
<evidence type="ECO:0000256" key="5">
    <source>
        <dbReference type="ARBA" id="ARBA00023125"/>
    </source>
</evidence>
<organism evidence="9 10">
    <name type="scientific">Imperialibacter roseus</name>
    <dbReference type="NCBI Taxonomy" id="1324217"/>
    <lineage>
        <taxon>Bacteria</taxon>
        <taxon>Pseudomonadati</taxon>
        <taxon>Bacteroidota</taxon>
        <taxon>Cytophagia</taxon>
        <taxon>Cytophagales</taxon>
        <taxon>Flammeovirgaceae</taxon>
        <taxon>Imperialibacter</taxon>
    </lineage>
</organism>
<evidence type="ECO:0000313" key="9">
    <source>
        <dbReference type="EMBL" id="WOK04918.1"/>
    </source>
</evidence>
<gene>
    <name evidence="7 9" type="primary">mraZ</name>
    <name evidence="9" type="ORF">RT717_17690</name>
</gene>
<evidence type="ECO:0000256" key="7">
    <source>
        <dbReference type="HAMAP-Rule" id="MF_01008"/>
    </source>
</evidence>
<dbReference type="Proteomes" id="UP001302349">
    <property type="component" value="Chromosome"/>
</dbReference>
<dbReference type="Gene3D" id="3.40.1550.20">
    <property type="entry name" value="Transcriptional regulator MraZ domain"/>
    <property type="match status" value="1"/>
</dbReference>
<keyword evidence="5 7" id="KW-0238">DNA-binding</keyword>
<reference evidence="9 10" key="1">
    <citation type="journal article" date="2023" name="Microbiol. Resour. Announc.">
        <title>Complete Genome Sequence of Imperialibacter roseus strain P4T.</title>
        <authorList>
            <person name="Tizabi D.R."/>
            <person name="Bachvaroff T."/>
            <person name="Hill R.T."/>
        </authorList>
    </citation>
    <scope>NUCLEOTIDE SEQUENCE [LARGE SCALE GENOMIC DNA]</scope>
    <source>
        <strain evidence="9 10">P4T</strain>
    </source>
</reference>
<evidence type="ECO:0000256" key="3">
    <source>
        <dbReference type="ARBA" id="ARBA00022737"/>
    </source>
</evidence>
<dbReference type="EMBL" id="CP136051">
    <property type="protein sequence ID" value="WOK04918.1"/>
    <property type="molecule type" value="Genomic_DNA"/>
</dbReference>
<dbReference type="PANTHER" id="PTHR34701:SF1">
    <property type="entry name" value="TRANSCRIPTIONAL REGULATOR MRAZ"/>
    <property type="match status" value="1"/>
</dbReference>
<accession>A0ABZ0IIS2</accession>
<dbReference type="HAMAP" id="MF_01008">
    <property type="entry name" value="MraZ"/>
    <property type="match status" value="1"/>
</dbReference>
<dbReference type="InterPro" id="IPR038619">
    <property type="entry name" value="MraZ_sf"/>
</dbReference>
<evidence type="ECO:0000259" key="8">
    <source>
        <dbReference type="PROSITE" id="PS51740"/>
    </source>
</evidence>
<comment type="subunit">
    <text evidence="7">Forms oligomers.</text>
</comment>
<dbReference type="InterPro" id="IPR035644">
    <property type="entry name" value="MraZ_C"/>
</dbReference>
<evidence type="ECO:0000313" key="10">
    <source>
        <dbReference type="Proteomes" id="UP001302349"/>
    </source>
</evidence>
<dbReference type="InterPro" id="IPR037914">
    <property type="entry name" value="SpoVT-AbrB_sf"/>
</dbReference>
<evidence type="ECO:0000256" key="4">
    <source>
        <dbReference type="ARBA" id="ARBA00023015"/>
    </source>
</evidence>
<dbReference type="InterPro" id="IPR007159">
    <property type="entry name" value="SpoVT-AbrB_dom"/>
</dbReference>
<feature type="domain" description="SpoVT-AbrB" evidence="8">
    <location>
        <begin position="90"/>
        <end position="133"/>
    </location>
</feature>
<dbReference type="InterPro" id="IPR003444">
    <property type="entry name" value="MraZ"/>
</dbReference>
<dbReference type="NCBIfam" id="TIGR00242">
    <property type="entry name" value="division/cell wall cluster transcriptional repressor MraZ"/>
    <property type="match status" value="1"/>
</dbReference>
<name>A0ABZ0IIS2_9BACT</name>
<keyword evidence="3" id="KW-0677">Repeat</keyword>
<dbReference type="RefSeq" id="WP_152000733.1">
    <property type="nucleotide sequence ID" value="NZ_CP136051.1"/>
</dbReference>
<dbReference type="CDD" id="cd16320">
    <property type="entry name" value="MraZ_N"/>
    <property type="match status" value="1"/>
</dbReference>
<feature type="domain" description="SpoVT-AbrB" evidence="8">
    <location>
        <begin position="7"/>
        <end position="61"/>
    </location>
</feature>
<sequence>MSFFTSEFECKIDAKGRLVLPARIKVNLPEAPGASAPGQPANELVLRMGFEPNLILYPMGEFKKIQSKISSLNEFLPENRALKRNFFRSIAQIEMDSAGRILIPKTFMKFASLEKEAMVVGVGSSIEIWDPGVYQKHLINNPEEYSQLAQKLLDE</sequence>
<evidence type="ECO:0000256" key="6">
    <source>
        <dbReference type="ARBA" id="ARBA00023163"/>
    </source>
</evidence>
<dbReference type="PANTHER" id="PTHR34701">
    <property type="entry name" value="TRANSCRIPTIONAL REGULATOR MRAZ"/>
    <property type="match status" value="1"/>
</dbReference>
<dbReference type="PROSITE" id="PS51740">
    <property type="entry name" value="SPOVT_ABRB"/>
    <property type="match status" value="2"/>
</dbReference>
<dbReference type="Pfam" id="PF02381">
    <property type="entry name" value="MraZ"/>
    <property type="match status" value="2"/>
</dbReference>
<comment type="subcellular location">
    <subcellularLocation>
        <location evidence="7">Cytoplasm</location>
        <location evidence="7">Nucleoid</location>
    </subcellularLocation>
</comment>
<keyword evidence="4 7" id="KW-0805">Transcription regulation</keyword>
<comment type="similarity">
    <text evidence="7">Belongs to the MraZ family.</text>
</comment>
<evidence type="ECO:0000256" key="2">
    <source>
        <dbReference type="ARBA" id="ARBA00022490"/>
    </source>
</evidence>
<dbReference type="InterPro" id="IPR020603">
    <property type="entry name" value="MraZ_dom"/>
</dbReference>
<dbReference type="InterPro" id="IPR035642">
    <property type="entry name" value="MraZ_N"/>
</dbReference>
<keyword evidence="10" id="KW-1185">Reference proteome</keyword>
<keyword evidence="2 7" id="KW-0963">Cytoplasm</keyword>
<keyword evidence="6 7" id="KW-0804">Transcription</keyword>
<dbReference type="CDD" id="cd16321">
    <property type="entry name" value="MraZ_C"/>
    <property type="match status" value="1"/>
</dbReference>
<evidence type="ECO:0000256" key="1">
    <source>
        <dbReference type="ARBA" id="ARBA00013860"/>
    </source>
</evidence>
<proteinExistence type="inferred from homology"/>
<protein>
    <recommendedName>
        <fullName evidence="1 7">Transcriptional regulator MraZ</fullName>
    </recommendedName>
</protein>